<dbReference type="RefSeq" id="WP_012302285.1">
    <property type="nucleotide sequence ID" value="NC_010424.1"/>
</dbReference>
<dbReference type="Proteomes" id="UP000008544">
    <property type="component" value="Chromosome"/>
</dbReference>
<feature type="domain" description="Indole-3-glycerol phosphate synthase" evidence="10">
    <location>
        <begin position="2"/>
        <end position="254"/>
    </location>
</feature>
<dbReference type="GO" id="GO:0004425">
    <property type="term" value="F:indole-3-glycerol-phosphate synthase activity"/>
    <property type="evidence" value="ECO:0007669"/>
    <property type="project" value="UniProtKB-UniRule"/>
</dbReference>
<dbReference type="InterPro" id="IPR045186">
    <property type="entry name" value="Indole-3-glycerol_P_synth"/>
</dbReference>
<dbReference type="SUPFAM" id="SSF51366">
    <property type="entry name" value="Ribulose-phoshate binding barrel"/>
    <property type="match status" value="1"/>
</dbReference>
<dbReference type="CDD" id="cd00331">
    <property type="entry name" value="IGPS"/>
    <property type="match status" value="1"/>
</dbReference>
<evidence type="ECO:0000256" key="7">
    <source>
        <dbReference type="ARBA" id="ARBA00023141"/>
    </source>
</evidence>
<reference evidence="12" key="1">
    <citation type="submission" date="2007-10" db="EMBL/GenBank/DDBJ databases">
        <title>Complete sequence of chromosome of Desulforudis audaxviator MP104C.</title>
        <authorList>
            <person name="Copeland A."/>
            <person name="Lucas S."/>
            <person name="Lapidus A."/>
            <person name="Barry K."/>
            <person name="Glavina del Rio T."/>
            <person name="Dalin E."/>
            <person name="Tice H."/>
            <person name="Bruce D."/>
            <person name="Pitluck S."/>
            <person name="Lowry S.R."/>
            <person name="Larimer F."/>
            <person name="Land M.L."/>
            <person name="Hauser L."/>
            <person name="Kyrpides N."/>
            <person name="Ivanova N.N."/>
            <person name="Richardson P."/>
        </authorList>
    </citation>
    <scope>NUCLEOTIDE SEQUENCE [LARGE SCALE GENOMIC DNA]</scope>
    <source>
        <strain evidence="12">MP104C</strain>
    </source>
</reference>
<dbReference type="Gene3D" id="3.20.20.70">
    <property type="entry name" value="Aldolase class I"/>
    <property type="match status" value="1"/>
</dbReference>
<dbReference type="NCBIfam" id="NF001377">
    <property type="entry name" value="PRK00278.2-4"/>
    <property type="match status" value="1"/>
</dbReference>
<evidence type="ECO:0000256" key="9">
    <source>
        <dbReference type="HAMAP-Rule" id="MF_00134"/>
    </source>
</evidence>
<evidence type="ECO:0000256" key="4">
    <source>
        <dbReference type="ARBA" id="ARBA00022605"/>
    </source>
</evidence>
<dbReference type="eggNOG" id="COG0134">
    <property type="taxonomic scope" value="Bacteria"/>
</dbReference>
<keyword evidence="5 9" id="KW-0210">Decarboxylase</keyword>
<dbReference type="PANTHER" id="PTHR22854:SF2">
    <property type="entry name" value="INDOLE-3-GLYCEROL-PHOSPHATE SYNTHASE"/>
    <property type="match status" value="1"/>
</dbReference>
<keyword evidence="12" id="KW-1185">Reference proteome</keyword>
<evidence type="ECO:0000313" key="12">
    <source>
        <dbReference type="Proteomes" id="UP000008544"/>
    </source>
</evidence>
<sequence length="275" mass="29795">MLNTIIASKRSEVEALRRKMSLKALREAAAAAPRTRSLSRALREQPGVSLIAEVKGRSPSAGVIRAAFDPVEIACIYEGAGAAAVSVLTDHTYFGGRPEYLSEIRRSVKLPLLRKDFIISEHQVYESRVLGADAVLLIAAVLDDHELKGLMELTAALGMESLVEVHSLAELERATAAGASLVGINNRDLGTFRTDLKHTRELAVHLPPEVTTVSESGIRTRDDVLALEAWGVDAVLVGETLMRADDIDARVRELLGTSRQLRGKPLNKQYDKAGG</sequence>
<dbReference type="GO" id="GO:0000162">
    <property type="term" value="P:L-tryptophan biosynthetic process"/>
    <property type="evidence" value="ECO:0007669"/>
    <property type="project" value="UniProtKB-UniRule"/>
</dbReference>
<evidence type="ECO:0000256" key="2">
    <source>
        <dbReference type="ARBA" id="ARBA00004696"/>
    </source>
</evidence>
<dbReference type="HAMAP" id="MF_00134_A">
    <property type="entry name" value="IGPS_A"/>
    <property type="match status" value="1"/>
</dbReference>
<evidence type="ECO:0000313" key="11">
    <source>
        <dbReference type="EMBL" id="ACA59699.1"/>
    </source>
</evidence>
<dbReference type="InterPro" id="IPR011060">
    <property type="entry name" value="RibuloseP-bd_barrel"/>
</dbReference>
<dbReference type="KEGG" id="dau:Daud_1188"/>
<keyword evidence="4 9" id="KW-0028">Amino-acid biosynthesis</keyword>
<dbReference type="HAMAP" id="MF_00134_B">
    <property type="entry name" value="IGPS_B"/>
    <property type="match status" value="1"/>
</dbReference>
<proteinExistence type="inferred from homology"/>
<evidence type="ECO:0000256" key="1">
    <source>
        <dbReference type="ARBA" id="ARBA00001633"/>
    </source>
</evidence>
<comment type="pathway">
    <text evidence="2 9">Amino-acid biosynthesis; L-tryptophan biosynthesis; L-tryptophan from chorismate: step 4/5.</text>
</comment>
<gene>
    <name evidence="9" type="primary">trpC</name>
    <name evidence="11" type="ordered locus">Daud_1188</name>
</gene>
<evidence type="ECO:0000256" key="8">
    <source>
        <dbReference type="ARBA" id="ARBA00023239"/>
    </source>
</evidence>
<evidence type="ECO:0000259" key="10">
    <source>
        <dbReference type="Pfam" id="PF00218"/>
    </source>
</evidence>
<dbReference type="HOGENOM" id="CLU_034247_2_0_9"/>
<evidence type="ECO:0000256" key="6">
    <source>
        <dbReference type="ARBA" id="ARBA00022822"/>
    </source>
</evidence>
<dbReference type="Pfam" id="PF00218">
    <property type="entry name" value="IGPS"/>
    <property type="match status" value="1"/>
</dbReference>
<comment type="similarity">
    <text evidence="3 9">Belongs to the TrpC family.</text>
</comment>
<dbReference type="InterPro" id="IPR013798">
    <property type="entry name" value="Indole-3-glycerol_P_synth_dom"/>
</dbReference>
<dbReference type="EC" id="4.1.1.48" evidence="9"/>
<dbReference type="EMBL" id="CP000860">
    <property type="protein sequence ID" value="ACA59699.1"/>
    <property type="molecule type" value="Genomic_DNA"/>
</dbReference>
<accession>B1I3Z7</accession>
<dbReference type="STRING" id="477974.Daud_1188"/>
<dbReference type="GO" id="GO:0004640">
    <property type="term" value="F:phosphoribosylanthranilate isomerase activity"/>
    <property type="evidence" value="ECO:0007669"/>
    <property type="project" value="TreeGrafter"/>
</dbReference>
<comment type="catalytic activity">
    <reaction evidence="1 9">
        <text>1-(2-carboxyphenylamino)-1-deoxy-D-ribulose 5-phosphate + H(+) = (1S,2R)-1-C-(indol-3-yl)glycerol 3-phosphate + CO2 + H2O</text>
        <dbReference type="Rhea" id="RHEA:23476"/>
        <dbReference type="ChEBI" id="CHEBI:15377"/>
        <dbReference type="ChEBI" id="CHEBI:15378"/>
        <dbReference type="ChEBI" id="CHEBI:16526"/>
        <dbReference type="ChEBI" id="CHEBI:58613"/>
        <dbReference type="ChEBI" id="CHEBI:58866"/>
        <dbReference type="EC" id="4.1.1.48"/>
    </reaction>
</comment>
<protein>
    <recommendedName>
        <fullName evidence="9">Indole-3-glycerol phosphate synthase</fullName>
        <shortName evidence="9">IGPS</shortName>
        <ecNumber evidence="9">4.1.1.48</ecNumber>
    </recommendedName>
</protein>
<dbReference type="InterPro" id="IPR013785">
    <property type="entry name" value="Aldolase_TIM"/>
</dbReference>
<dbReference type="UniPathway" id="UPA00035">
    <property type="reaction ID" value="UER00043"/>
</dbReference>
<organism evidence="11 12">
    <name type="scientific">Desulforudis audaxviator (strain MP104C)</name>
    <dbReference type="NCBI Taxonomy" id="477974"/>
    <lineage>
        <taxon>Bacteria</taxon>
        <taxon>Bacillati</taxon>
        <taxon>Bacillota</taxon>
        <taxon>Clostridia</taxon>
        <taxon>Thermoanaerobacterales</taxon>
        <taxon>Candidatus Desulforudaceae</taxon>
        <taxon>Candidatus Desulforudis</taxon>
    </lineage>
</organism>
<dbReference type="AlphaFoldDB" id="B1I3Z7"/>
<evidence type="ECO:0000256" key="5">
    <source>
        <dbReference type="ARBA" id="ARBA00022793"/>
    </source>
</evidence>
<name>B1I3Z7_DESAP</name>
<dbReference type="OrthoDB" id="9804217at2"/>
<keyword evidence="8 9" id="KW-0456">Lyase</keyword>
<dbReference type="PANTHER" id="PTHR22854">
    <property type="entry name" value="TRYPTOPHAN BIOSYNTHESIS PROTEIN"/>
    <property type="match status" value="1"/>
</dbReference>
<reference evidence="11 12" key="2">
    <citation type="journal article" date="2008" name="Science">
        <title>Environmental genomics reveals a single-species ecosystem deep within Earth.</title>
        <authorList>
            <person name="Chivian D."/>
            <person name="Brodie E.L."/>
            <person name="Alm E.J."/>
            <person name="Culley D.E."/>
            <person name="Dehal P.S."/>
            <person name="Desantis T.Z."/>
            <person name="Gihring T.M."/>
            <person name="Lapidus A."/>
            <person name="Lin L.H."/>
            <person name="Lowry S.R."/>
            <person name="Moser D.P."/>
            <person name="Richardson P.M."/>
            <person name="Southam G."/>
            <person name="Wanger G."/>
            <person name="Pratt L.M."/>
            <person name="Andersen G.L."/>
            <person name="Hazen T.C."/>
            <person name="Brockman F.J."/>
            <person name="Arkin A.P."/>
            <person name="Onstott T.C."/>
        </authorList>
    </citation>
    <scope>NUCLEOTIDE SEQUENCE [LARGE SCALE GENOMIC DNA]</scope>
    <source>
        <strain evidence="11 12">MP104C</strain>
    </source>
</reference>
<keyword evidence="7 9" id="KW-0057">Aromatic amino acid biosynthesis</keyword>
<dbReference type="FunFam" id="3.20.20.70:FF:000024">
    <property type="entry name" value="Indole-3-glycerol phosphate synthase"/>
    <property type="match status" value="1"/>
</dbReference>
<evidence type="ECO:0000256" key="3">
    <source>
        <dbReference type="ARBA" id="ARBA00008737"/>
    </source>
</evidence>
<keyword evidence="6 9" id="KW-0822">Tryptophan biosynthesis</keyword>